<name>A0AAW8HTH9_PLUGE</name>
<dbReference type="AlphaFoldDB" id="A0AAW8HTH9"/>
<feature type="domain" description="NADPH-dependent FMN reductase-like" evidence="3">
    <location>
        <begin position="11"/>
        <end position="150"/>
    </location>
</feature>
<dbReference type="InterPro" id="IPR050712">
    <property type="entry name" value="NAD(P)H-dep_reductase"/>
</dbReference>
<organism evidence="4 5">
    <name type="scientific">Pluralibacter gergoviae</name>
    <name type="common">Enterobacter gergoviae</name>
    <dbReference type="NCBI Taxonomy" id="61647"/>
    <lineage>
        <taxon>Bacteria</taxon>
        <taxon>Pseudomonadati</taxon>
        <taxon>Pseudomonadota</taxon>
        <taxon>Gammaproteobacteria</taxon>
        <taxon>Enterobacterales</taxon>
        <taxon>Enterobacteriaceae</taxon>
        <taxon>Pluralibacter</taxon>
    </lineage>
</organism>
<evidence type="ECO:0000256" key="2">
    <source>
        <dbReference type="ARBA" id="ARBA00022643"/>
    </source>
</evidence>
<dbReference type="EC" id="1.-.-.-" evidence="4"/>
<evidence type="ECO:0000313" key="4">
    <source>
        <dbReference type="EMBL" id="MDQ2310968.1"/>
    </source>
</evidence>
<evidence type="ECO:0000256" key="1">
    <source>
        <dbReference type="ARBA" id="ARBA00001917"/>
    </source>
</evidence>
<keyword evidence="2" id="KW-0288">FMN</keyword>
<proteinExistence type="predicted"/>
<comment type="caution">
    <text evidence="4">The sequence shown here is derived from an EMBL/GenBank/DDBJ whole genome shotgun (WGS) entry which is preliminary data.</text>
</comment>
<evidence type="ECO:0000259" key="3">
    <source>
        <dbReference type="Pfam" id="PF03358"/>
    </source>
</evidence>
<dbReference type="GO" id="GO:0010181">
    <property type="term" value="F:FMN binding"/>
    <property type="evidence" value="ECO:0007669"/>
    <property type="project" value="TreeGrafter"/>
</dbReference>
<protein>
    <submittedName>
        <fullName evidence="4">NADPH-dependent FMN reductase</fullName>
        <ecNumber evidence="4">1.-.-.-</ecNumber>
    </submittedName>
</protein>
<keyword evidence="4" id="KW-0560">Oxidoreductase</keyword>
<dbReference type="InterPro" id="IPR029039">
    <property type="entry name" value="Flavoprotein-like_sf"/>
</dbReference>
<gene>
    <name evidence="4" type="ORF">RBJ30_17945</name>
</gene>
<dbReference type="PANTHER" id="PTHR30543:SF21">
    <property type="entry name" value="NAD(P)H-DEPENDENT FMN REDUCTASE LOT6"/>
    <property type="match status" value="1"/>
</dbReference>
<dbReference type="EMBL" id="JAVDNV010000013">
    <property type="protein sequence ID" value="MDQ2310968.1"/>
    <property type="molecule type" value="Genomic_DNA"/>
</dbReference>
<reference evidence="4" key="1">
    <citation type="submission" date="2023-08" db="EMBL/GenBank/DDBJ databases">
        <title>WGS of pathogenic bacterial species, Los Angeles County Public Health Laboratories.</title>
        <authorList>
            <person name="Garrigues J.M."/>
            <person name="Green N.M."/>
        </authorList>
    </citation>
    <scope>NUCLEOTIDE SEQUENCE</scope>
    <source>
        <strain evidence="4">LACPHL-BACT-2023-00068</strain>
    </source>
</reference>
<dbReference type="GO" id="GO:0016491">
    <property type="term" value="F:oxidoreductase activity"/>
    <property type="evidence" value="ECO:0007669"/>
    <property type="project" value="UniProtKB-KW"/>
</dbReference>
<dbReference type="RefSeq" id="WP_048254306.1">
    <property type="nucleotide sequence ID" value="NZ_CBCSIS010000013.1"/>
</dbReference>
<keyword evidence="2" id="KW-0285">Flavoprotein</keyword>
<comment type="cofactor">
    <cofactor evidence="1">
        <name>FMN</name>
        <dbReference type="ChEBI" id="CHEBI:58210"/>
    </cofactor>
</comment>
<evidence type="ECO:0000313" key="5">
    <source>
        <dbReference type="Proteomes" id="UP001236270"/>
    </source>
</evidence>
<dbReference type="InterPro" id="IPR005025">
    <property type="entry name" value="FMN_Rdtase-like_dom"/>
</dbReference>
<dbReference type="Pfam" id="PF03358">
    <property type="entry name" value="FMN_red"/>
    <property type="match status" value="1"/>
</dbReference>
<dbReference type="GeneID" id="61385057"/>
<dbReference type="GO" id="GO:0005829">
    <property type="term" value="C:cytosol"/>
    <property type="evidence" value="ECO:0007669"/>
    <property type="project" value="TreeGrafter"/>
</dbReference>
<accession>A0AAW8HTH9</accession>
<dbReference type="SUPFAM" id="SSF52218">
    <property type="entry name" value="Flavoproteins"/>
    <property type="match status" value="1"/>
</dbReference>
<sequence length="206" mass="21504">MTRHATRPPFIVGIGGTTRPGSSTERALTTALAHARSRGANTRLFGGKELAALPAFNPEVTTRTPQELAFVDAVRQADGILIASPGYHGGVSGLVKNAIDLLEDLRGDSRVYLDGRAVGCIITAAGWQGCNTTLAALRAIVHALRGWPTPLGATLNTAGVSLFDKEGNCTDVAVQRALETVAEQVLSFTAPSLTRRAADDCAQSVA</sequence>
<dbReference type="Gene3D" id="3.40.50.360">
    <property type="match status" value="1"/>
</dbReference>
<dbReference type="PANTHER" id="PTHR30543">
    <property type="entry name" value="CHROMATE REDUCTASE"/>
    <property type="match status" value="1"/>
</dbReference>
<dbReference type="Proteomes" id="UP001236270">
    <property type="component" value="Unassembled WGS sequence"/>
</dbReference>